<dbReference type="PANTHER" id="PTHR24123:SF33">
    <property type="entry name" value="PROTEIN HOS4"/>
    <property type="match status" value="1"/>
</dbReference>
<dbReference type="SUPFAM" id="SSF142921">
    <property type="entry name" value="WGR domain-like"/>
    <property type="match status" value="1"/>
</dbReference>
<feature type="repeat" description="ANK" evidence="9">
    <location>
        <begin position="886"/>
        <end position="918"/>
    </location>
</feature>
<keyword evidence="16" id="KW-1185">Reference proteome</keyword>
<feature type="domain" description="PARP alpha-helical" evidence="13">
    <location>
        <begin position="2138"/>
        <end position="2272"/>
    </location>
</feature>
<feature type="repeat" description="ANK" evidence="9">
    <location>
        <begin position="1167"/>
        <end position="1199"/>
    </location>
</feature>
<feature type="repeat" description="ANK" evidence="9">
    <location>
        <begin position="733"/>
        <end position="765"/>
    </location>
</feature>
<feature type="repeat" description="ANK" evidence="9">
    <location>
        <begin position="1241"/>
        <end position="1278"/>
    </location>
</feature>
<feature type="compositionally biased region" description="Basic and acidic residues" evidence="11">
    <location>
        <begin position="255"/>
        <end position="266"/>
    </location>
</feature>
<feature type="compositionally biased region" description="Basic and acidic residues" evidence="11">
    <location>
        <begin position="1806"/>
        <end position="1821"/>
    </location>
</feature>
<dbReference type="InterPro" id="IPR008893">
    <property type="entry name" value="WGR_domain"/>
</dbReference>
<feature type="region of interest" description="Disordered" evidence="11">
    <location>
        <begin position="1758"/>
        <end position="1841"/>
    </location>
</feature>
<gene>
    <name evidence="15" type="ORF">ACJMK2_037816</name>
</gene>
<dbReference type="InterPro" id="IPR004102">
    <property type="entry name" value="Poly(ADP-ribose)pol_reg_dom"/>
</dbReference>
<evidence type="ECO:0000256" key="5">
    <source>
        <dbReference type="ARBA" id="ARBA00022737"/>
    </source>
</evidence>
<evidence type="ECO:0000256" key="8">
    <source>
        <dbReference type="ARBA" id="ARBA00023242"/>
    </source>
</evidence>
<dbReference type="InterPro" id="IPR012317">
    <property type="entry name" value="Poly(ADP-ribose)pol_cat_dom"/>
</dbReference>
<evidence type="ECO:0000259" key="12">
    <source>
        <dbReference type="PROSITE" id="PS51059"/>
    </source>
</evidence>
<keyword evidence="4" id="KW-0548">Nucleotidyltransferase</keyword>
<feature type="repeat" description="ANK" evidence="9">
    <location>
        <begin position="1364"/>
        <end position="1396"/>
    </location>
</feature>
<feature type="repeat" description="ANK" evidence="9">
    <location>
        <begin position="700"/>
        <end position="732"/>
    </location>
</feature>
<accession>A0ABD3WLM1</accession>
<organism evidence="15 16">
    <name type="scientific">Sinanodonta woodiana</name>
    <name type="common">Chinese pond mussel</name>
    <name type="synonym">Anodonta woodiana</name>
    <dbReference type="NCBI Taxonomy" id="1069815"/>
    <lineage>
        <taxon>Eukaryota</taxon>
        <taxon>Metazoa</taxon>
        <taxon>Spiralia</taxon>
        <taxon>Lophotrochozoa</taxon>
        <taxon>Mollusca</taxon>
        <taxon>Bivalvia</taxon>
        <taxon>Autobranchia</taxon>
        <taxon>Heteroconchia</taxon>
        <taxon>Palaeoheterodonta</taxon>
        <taxon>Unionida</taxon>
        <taxon>Unionoidea</taxon>
        <taxon>Unionidae</taxon>
        <taxon>Unioninae</taxon>
        <taxon>Sinanodonta</taxon>
    </lineage>
</organism>
<evidence type="ECO:0000256" key="4">
    <source>
        <dbReference type="ARBA" id="ARBA00022695"/>
    </source>
</evidence>
<evidence type="ECO:0000256" key="3">
    <source>
        <dbReference type="ARBA" id="ARBA00022679"/>
    </source>
</evidence>
<dbReference type="Pfam" id="PF13637">
    <property type="entry name" value="Ank_4"/>
    <property type="match status" value="1"/>
</dbReference>
<dbReference type="GO" id="GO:0005634">
    <property type="term" value="C:nucleus"/>
    <property type="evidence" value="ECO:0007669"/>
    <property type="project" value="UniProtKB-SubCell"/>
</dbReference>
<dbReference type="GO" id="GO:0016779">
    <property type="term" value="F:nucleotidyltransferase activity"/>
    <property type="evidence" value="ECO:0007669"/>
    <property type="project" value="UniProtKB-KW"/>
</dbReference>
<evidence type="ECO:0000256" key="6">
    <source>
        <dbReference type="ARBA" id="ARBA00023027"/>
    </source>
</evidence>
<keyword evidence="6 10" id="KW-0520">NAD</keyword>
<feature type="repeat" description="ANK" evidence="9">
    <location>
        <begin position="1672"/>
        <end position="1704"/>
    </location>
</feature>
<feature type="compositionally biased region" description="Acidic residues" evidence="11">
    <location>
        <begin position="1822"/>
        <end position="1836"/>
    </location>
</feature>
<dbReference type="InterPro" id="IPR051165">
    <property type="entry name" value="Multifunctional_ANK_Repeat"/>
</dbReference>
<dbReference type="PROSITE" id="PS50297">
    <property type="entry name" value="ANK_REP_REGION"/>
    <property type="match status" value="9"/>
</dbReference>
<evidence type="ECO:0000256" key="10">
    <source>
        <dbReference type="RuleBase" id="RU362114"/>
    </source>
</evidence>
<dbReference type="InterPro" id="IPR036930">
    <property type="entry name" value="WGR_dom_sf"/>
</dbReference>
<sequence>MEKDDERDSASSPNPSSSSKRKKVYQLEPRTPLKRQRVPVEKFQSPAEEIPPKAKETKEEPTLLYKKGLFLAVRGDEGSFYLCKTNQNVFNNTKRFKIQWLDLEQAPDMYKIDFMDSTDIECVLSNVKMERVSRDSFRLPDKEKTRVENILNKAIRKERGEPVDEEDVDLEPSSDSEEDTAVEWEDIEPVPSTSKAGLPKVKTTPRSRKAITVSLKSSSKKGKKGQNKKASESVKKKTAKGKEKQKEKKKSPTASKEKKSGPDKQLKPNPKIKVMEKEPFFETNELVEFMSKNSYGKLAIRAINLNDMKLLQSLTEDTERVHSLELKKSVSVNKTALHYALEANNHEAIKILVKDFNSRDNERLKKSSKQSLFIKTGDTGSYNPLFLGFRRIRPISVSRGSKEGNDALTKDVIEDDRIFDYAEDAIKLKVKPDTLDVLINLFPDDEREDMMNSAISNTYQAVLTGNRKLAGKLVEEAEKRQNTGFGFLHKEVLLFDNEDLRQVIQSKSVCKKPYDNKSITPLHCAAINPNVKYLSRLLSVEPNINLEDRDHRRPLHFAAVCDGIGPLELLLQRGASTMEVDIQGMMPLHYACAAGRARNVDTLLKRAKEGTLETDLVSKWGPGGVNRPTRRSDCPIHIAVTYGHADVLKILIKHQVDVNKPLSAGKNRLTPLMIAAQYGHLDIARILVQNGAIVEQRDKLKRTALIHAVMNGNTHVASYLLYLGSDPDKADSSGNTVLHYAAAYGWQFALKLLLKAGADPTKANEWKTTPVSIAFLKGHIGLVDYLLSQPGVDIDFKNDEGKTLTSIATSSPLEDGLYEQIKYLIEDKKADPTIKDASGLDALHYLAANKIQHSSEETREKKMDMSVKIAELLLSAGCDPSDQTEDGRTPLMFAIEQVNVKLVEYLVEKGGTVSAWKNDSGRNVLHLLADECMNMDLSPLLQILVEQSPLNPPVLQQMVNGGEGVDQTSEEKMEVDGDRKGGDVTELAVDERVKNSNKVQQNGIGLDGDLVQKDKSVKEAAINPEKAVMENCARKILVSLARDVDDAGYTPLLRACKKYRNFKRRYGMKDVDVNRCSENGRNFIRALIELTEADVKATVQEKKFIAQELALEKNKYSSMGKCSAVLLMTYVLHETELKNSIDSKHLMNQGLDLILKYNPFLEDRNLEGETALIVAVQQHLEETVRILVKSGADVNAQFTEKIGEKTVTLTPLLIAAKNGDAEIMKYLIEGNANVHAVRSDTKETALHLAVCNRGNETNAIEIATALLQKGANVNAEDERKRTPLHNAVKNNSGTSNASTDLEELLLEKRAICMAKDDEGRLPLHYAFISGDLPEKSSIVDPVELCSVLVAAMGDRGMIDETDNEGQTPLHKAASCGATICCVHLLQRGASIKRKDKGGNTPFTLAVKNKHDSCAIVLLQKGACLTDDIVIPAPEKKDMKTVINKKPVWVWKPLRMEVKVKEQRYSLYQGAIEGELQGVAHMLLDAGELNGKVIEAALKANKYHLVLRHIKHIKNATLLQTYVNENKQNLLHILALFTSPGSEPGLQRKVAEILVERGVSLSQEDKYQNTPIMYAALQHQPYLLGKFFIESSKNNDFTKKDVLGRTVSGAFFWNYEKIHAHLHESTDWIKLLTSAGASLIVTFPYPQQSTPVFDVVCKYDLSDYHSPSLKGAPAITPLIFAMQQGDFGLTKFLLKNGASPNQADSQHLTPLMHAVKLNDLTLVKLLLNYDYEPEGEEDRVPSQFPHLVKKLSRQIFTIKPGDTTPTAVPVQEIEPIEEDEDKGGKKKDEEEDAVENDDAVETESEEFSDHDAADENSDHDTDVVEDEDEEAEDEEKENEMPLLRMGSKVPSLRKVPTGIGAEKVDFPVVEKTSPADLNAKDSQGWTVVHHIVCPLEYGTYDNDEILFVLHNAGASINQKDHVGLSPLDHALIRGAVKLANLLQKLSGTSSDKQEKPTFTSMEVSDGILSPLSSPNFQEDAEAMLTKLNEESMEVEVKSDDLRPKVDSRCMFNNVGEVVFDRAMRMPYDVTLSKIDVSSGLWDTYNFYKMQVIHHKGKDIYILFTRWGRIGDKGQYQHTPFPKLPQAVLEFCKIFRSKTGNTWANIKKFENQPKKYRLIPHDDKPDKVHKVNFSLETSIVSKLSAEVQDVIKEMANVGMMEAALKKASVEEDLMPFGRLRREALIEARKILQQLGELIKAKGTMKRNFTTTNVDDYHKICEEIAKLSTDYYNLVPQHGYAYDRIEPINEPRLLKKQLSVIASLIDIQLANQILLGTQVKIHEVNPLDYIYRAIGCCIQPLREDDVESQYILKYIHSSSKQKGTPTEVLGIFKLLRPGEEERLRKLALENHKLLWHGSGVANFMSILYKGLLVSPPEVPITGHAFGEGIYLSDSFVKSSMYCNNPNPNSDVKFALLCEVALGNIKEDVDANIEVDLVNTEYTSLKIKGREAPNQVWDVALPFGASMPLGCLEYNQPKKYEVSPIVPYSEYVVQNPEQICLRYLVQFV</sequence>
<evidence type="ECO:0000256" key="11">
    <source>
        <dbReference type="SAM" id="MobiDB-lite"/>
    </source>
</evidence>
<evidence type="ECO:0000259" key="13">
    <source>
        <dbReference type="PROSITE" id="PS51060"/>
    </source>
</evidence>
<proteinExistence type="predicted"/>
<dbReference type="InterPro" id="IPR036616">
    <property type="entry name" value="Poly(ADP-ribose)pol_reg_dom_sf"/>
</dbReference>
<dbReference type="Gene3D" id="3.90.228.10">
    <property type="match status" value="1"/>
</dbReference>
<dbReference type="Pfam" id="PF05406">
    <property type="entry name" value="WGR"/>
    <property type="match status" value="1"/>
</dbReference>
<reference evidence="15 16" key="1">
    <citation type="submission" date="2024-11" db="EMBL/GenBank/DDBJ databases">
        <title>Chromosome-level genome assembly of the freshwater bivalve Anodonta woodiana.</title>
        <authorList>
            <person name="Chen X."/>
        </authorList>
    </citation>
    <scope>NUCLEOTIDE SEQUENCE [LARGE SCALE GENOMIC DNA]</scope>
    <source>
        <strain evidence="15">MN2024</strain>
        <tissue evidence="15">Gills</tissue>
    </source>
</reference>
<name>A0ABD3WLM1_SINWO</name>
<dbReference type="PANTHER" id="PTHR24123">
    <property type="entry name" value="ANKYRIN REPEAT-CONTAINING"/>
    <property type="match status" value="1"/>
</dbReference>
<protein>
    <recommendedName>
        <fullName evidence="10">Poly [ADP-ribose] polymerase</fullName>
        <shortName evidence="10">PARP</shortName>
        <ecNumber evidence="10">2.4.2.-</ecNumber>
    </recommendedName>
</protein>
<feature type="repeat" description="ANK" evidence="9">
    <location>
        <begin position="667"/>
        <end position="699"/>
    </location>
</feature>
<feature type="repeat" description="ANK" evidence="9">
    <location>
        <begin position="517"/>
        <end position="549"/>
    </location>
</feature>
<dbReference type="PROSITE" id="PS51060">
    <property type="entry name" value="PARP_ALPHA_HD"/>
    <property type="match status" value="1"/>
</dbReference>
<keyword evidence="3 10" id="KW-0808">Transferase</keyword>
<evidence type="ECO:0000256" key="2">
    <source>
        <dbReference type="ARBA" id="ARBA00022676"/>
    </source>
</evidence>
<dbReference type="Gene3D" id="1.25.40.20">
    <property type="entry name" value="Ankyrin repeat-containing domain"/>
    <property type="match status" value="8"/>
</dbReference>
<dbReference type="SUPFAM" id="SSF48403">
    <property type="entry name" value="Ankyrin repeat"/>
    <property type="match status" value="4"/>
</dbReference>
<feature type="compositionally biased region" description="Basic residues" evidence="11">
    <location>
        <begin position="218"/>
        <end position="227"/>
    </location>
</feature>
<evidence type="ECO:0000313" key="15">
    <source>
        <dbReference type="EMBL" id="KAL3874859.1"/>
    </source>
</evidence>
<dbReference type="GO" id="GO:0003950">
    <property type="term" value="F:NAD+ poly-ADP-ribosyltransferase activity"/>
    <property type="evidence" value="ECO:0007669"/>
    <property type="project" value="UniProtKB-UniRule"/>
</dbReference>
<dbReference type="Pfam" id="PF02877">
    <property type="entry name" value="PARP_reg"/>
    <property type="match status" value="1"/>
</dbReference>
<dbReference type="PROSITE" id="PS51059">
    <property type="entry name" value="PARP_CATALYTIC"/>
    <property type="match status" value="1"/>
</dbReference>
<dbReference type="Pfam" id="PF12796">
    <property type="entry name" value="Ank_2"/>
    <property type="match status" value="6"/>
</dbReference>
<dbReference type="EMBL" id="JBJQND010000006">
    <property type="protein sequence ID" value="KAL3874859.1"/>
    <property type="molecule type" value="Genomic_DNA"/>
</dbReference>
<dbReference type="Proteomes" id="UP001634394">
    <property type="component" value="Unassembled WGS sequence"/>
</dbReference>
<comment type="subcellular location">
    <subcellularLocation>
        <location evidence="1">Nucleus</location>
    </subcellularLocation>
</comment>
<dbReference type="Pfam" id="PF00644">
    <property type="entry name" value="PARP"/>
    <property type="match status" value="1"/>
</dbReference>
<dbReference type="SUPFAM" id="SSF47587">
    <property type="entry name" value="Domain of poly(ADP-ribose) polymerase"/>
    <property type="match status" value="1"/>
</dbReference>
<feature type="compositionally biased region" description="Acidic residues" evidence="11">
    <location>
        <begin position="1788"/>
        <end position="1805"/>
    </location>
</feature>
<evidence type="ECO:0000259" key="14">
    <source>
        <dbReference type="PROSITE" id="PS51977"/>
    </source>
</evidence>
<dbReference type="Gene3D" id="1.20.142.10">
    <property type="entry name" value="Poly(ADP-ribose) polymerase, regulatory domain"/>
    <property type="match status" value="1"/>
</dbReference>
<evidence type="ECO:0000256" key="1">
    <source>
        <dbReference type="ARBA" id="ARBA00004123"/>
    </source>
</evidence>
<feature type="repeat" description="ANK" evidence="9">
    <location>
        <begin position="1207"/>
        <end position="1239"/>
    </location>
</feature>
<dbReference type="SUPFAM" id="SSF56399">
    <property type="entry name" value="ADP-ribosylation"/>
    <property type="match status" value="1"/>
</dbReference>
<comment type="caution">
    <text evidence="15">The sequence shown here is derived from an EMBL/GenBank/DDBJ whole genome shotgun (WGS) entry which is preliminary data.</text>
</comment>
<feature type="region of interest" description="Disordered" evidence="11">
    <location>
        <begin position="157"/>
        <end position="272"/>
    </location>
</feature>
<dbReference type="CDD" id="cd07997">
    <property type="entry name" value="WGR_PARP"/>
    <property type="match status" value="1"/>
</dbReference>
<feature type="domain" description="WGR" evidence="14">
    <location>
        <begin position="2013"/>
        <end position="2114"/>
    </location>
</feature>
<dbReference type="CDD" id="cd01437">
    <property type="entry name" value="parp_like"/>
    <property type="match status" value="1"/>
</dbReference>
<evidence type="ECO:0000313" key="16">
    <source>
        <dbReference type="Proteomes" id="UP001634394"/>
    </source>
</evidence>
<dbReference type="Pfam" id="PF00023">
    <property type="entry name" value="Ank"/>
    <property type="match status" value="2"/>
</dbReference>
<keyword evidence="5" id="KW-0677">Repeat</keyword>
<feature type="region of interest" description="Disordered" evidence="11">
    <location>
        <begin position="1"/>
        <end position="58"/>
    </location>
</feature>
<feature type="compositionally biased region" description="Acidic residues" evidence="11">
    <location>
        <begin position="163"/>
        <end position="188"/>
    </location>
</feature>
<dbReference type="PROSITE" id="PS51977">
    <property type="entry name" value="WGR"/>
    <property type="match status" value="1"/>
</dbReference>
<dbReference type="PROSITE" id="PS50088">
    <property type="entry name" value="ANK_REPEAT"/>
    <property type="match status" value="11"/>
</dbReference>
<keyword evidence="2 10" id="KW-0328">Glycosyltransferase</keyword>
<dbReference type="InterPro" id="IPR036770">
    <property type="entry name" value="Ankyrin_rpt-contain_sf"/>
</dbReference>
<feature type="compositionally biased region" description="Basic and acidic residues" evidence="11">
    <location>
        <begin position="229"/>
        <end position="246"/>
    </location>
</feature>
<dbReference type="InterPro" id="IPR002110">
    <property type="entry name" value="Ankyrin_rpt"/>
</dbReference>
<keyword evidence="7 9" id="KW-0040">ANK repeat</keyword>
<keyword evidence="8" id="KW-0539">Nucleus</keyword>
<feature type="repeat" description="ANK" evidence="9">
    <location>
        <begin position="631"/>
        <end position="663"/>
    </location>
</feature>
<evidence type="ECO:0000256" key="9">
    <source>
        <dbReference type="PROSITE-ProRule" id="PRU00023"/>
    </source>
</evidence>
<evidence type="ECO:0000256" key="7">
    <source>
        <dbReference type="ARBA" id="ARBA00023043"/>
    </source>
</evidence>
<dbReference type="SMART" id="SM00773">
    <property type="entry name" value="WGR"/>
    <property type="match status" value="1"/>
</dbReference>
<dbReference type="SMART" id="SM00248">
    <property type="entry name" value="ANK"/>
    <property type="match status" value="26"/>
</dbReference>
<dbReference type="EC" id="2.4.2.-" evidence="10"/>
<feature type="domain" description="PARP catalytic" evidence="12">
    <location>
        <begin position="2282"/>
        <end position="2504"/>
    </location>
</feature>